<feature type="coiled-coil region" evidence="1">
    <location>
        <begin position="183"/>
        <end position="270"/>
    </location>
</feature>
<keyword evidence="5" id="KW-1185">Reference proteome</keyword>
<dbReference type="OrthoDB" id="10055596at2759"/>
<accession>A0A814DGD6</accession>
<feature type="coiled-coil region" evidence="1">
    <location>
        <begin position="390"/>
        <end position="436"/>
    </location>
</feature>
<feature type="compositionally biased region" description="Polar residues" evidence="2">
    <location>
        <begin position="508"/>
        <end position="519"/>
    </location>
</feature>
<dbReference type="EMBL" id="CAJNOQ010002407">
    <property type="protein sequence ID" value="CAF0956729.1"/>
    <property type="molecule type" value="Genomic_DNA"/>
</dbReference>
<organism evidence="3 5">
    <name type="scientific">Didymodactylos carnosus</name>
    <dbReference type="NCBI Taxonomy" id="1234261"/>
    <lineage>
        <taxon>Eukaryota</taxon>
        <taxon>Metazoa</taxon>
        <taxon>Spiralia</taxon>
        <taxon>Gnathifera</taxon>
        <taxon>Rotifera</taxon>
        <taxon>Eurotatoria</taxon>
        <taxon>Bdelloidea</taxon>
        <taxon>Philodinida</taxon>
        <taxon>Philodinidae</taxon>
        <taxon>Didymodactylos</taxon>
    </lineage>
</organism>
<reference evidence="3" key="1">
    <citation type="submission" date="2021-02" db="EMBL/GenBank/DDBJ databases">
        <authorList>
            <person name="Nowell W R."/>
        </authorList>
    </citation>
    <scope>NUCLEOTIDE SEQUENCE</scope>
</reference>
<evidence type="ECO:0000313" key="3">
    <source>
        <dbReference type="EMBL" id="CAF0956729.1"/>
    </source>
</evidence>
<feature type="coiled-coil region" evidence="1">
    <location>
        <begin position="323"/>
        <end position="357"/>
    </location>
</feature>
<evidence type="ECO:0000256" key="1">
    <source>
        <dbReference type="SAM" id="Coils"/>
    </source>
</evidence>
<evidence type="ECO:0000313" key="4">
    <source>
        <dbReference type="EMBL" id="CAF3731667.1"/>
    </source>
</evidence>
<name>A0A814DGD6_9BILA</name>
<feature type="coiled-coil region" evidence="1">
    <location>
        <begin position="37"/>
        <end position="85"/>
    </location>
</feature>
<keyword evidence="1" id="KW-0175">Coiled coil</keyword>
<dbReference type="EMBL" id="CAJOBC010002407">
    <property type="protein sequence ID" value="CAF3731667.1"/>
    <property type="molecule type" value="Genomic_DNA"/>
</dbReference>
<dbReference type="AlphaFoldDB" id="A0A814DGD6"/>
<gene>
    <name evidence="3" type="ORF">GPM918_LOCUS11537</name>
    <name evidence="4" type="ORF">SRO942_LOCUS11538</name>
</gene>
<sequence length="573" mass="67010">MYTSIEYFQKELPSKHETDHDLLFSKAFAIKYNAKKMKKLEKDYATIRKEEQEEQIEIRRLKTENKLLRQRVENLEKESANLADRLIQGQVTNAQSAEELYQLKRDNCNLKKQYEEIKQNPIISHSQSFPLSISPTNSSNDLIRPLNQVYRREYIETRIFHQKYQQSDFLTLSSSSTPNPSKLDQLEEQLKYYRSKESEMNIEVKSLRESMKKLNDENRRLQETPQIEIASLQEELTLVKMRDAEATVNLNELKQRVVDLNREWQIHEQKCKILLSDKQQQILTPQEYDVVEHELLTLKMREAQTDCENKLLSQKIMDIETQKQVAYNQIKRQDEEIQRIKLELQQSQTKENELRTQMIDVRYQMRDLEIKQKEDSMMIKIRDAESTQMIGDLRQKIAELEVKNQELVTADQLSDDKDLQEKLAELQEEIMNLRFKNGSSSALYRRYSMSNYQNDYEDSGDEDQDDLYSSVGISNTSHSNLILPSILSPKHLRSSSLKSSASIPSLKTNGTRLPTQSNLDKTKRTSSCVLDVKSDSFHIRSPSAYQDDFNRNSDLDDSATSIADCKTNNIVLS</sequence>
<feature type="region of interest" description="Disordered" evidence="2">
    <location>
        <begin position="498"/>
        <end position="520"/>
    </location>
</feature>
<feature type="compositionally biased region" description="Low complexity" evidence="2">
    <location>
        <begin position="498"/>
        <end position="507"/>
    </location>
</feature>
<dbReference type="Proteomes" id="UP000681722">
    <property type="component" value="Unassembled WGS sequence"/>
</dbReference>
<evidence type="ECO:0000313" key="5">
    <source>
        <dbReference type="Proteomes" id="UP000663829"/>
    </source>
</evidence>
<dbReference type="Proteomes" id="UP000663829">
    <property type="component" value="Unassembled WGS sequence"/>
</dbReference>
<proteinExistence type="predicted"/>
<comment type="caution">
    <text evidence="3">The sequence shown here is derived from an EMBL/GenBank/DDBJ whole genome shotgun (WGS) entry which is preliminary data.</text>
</comment>
<evidence type="ECO:0000256" key="2">
    <source>
        <dbReference type="SAM" id="MobiDB-lite"/>
    </source>
</evidence>
<protein>
    <submittedName>
        <fullName evidence="3">Uncharacterized protein</fullName>
    </submittedName>
</protein>